<reference evidence="1 2" key="1">
    <citation type="submission" date="2020-10" db="EMBL/GenBank/DDBJ databases">
        <title>Complete genome sequence of Paludibaculum fermentans P105T, a facultatively anaerobic acidobacterium capable of dissimilatory Fe(III) reduction.</title>
        <authorList>
            <person name="Dedysh S.N."/>
            <person name="Beletsky A.V."/>
            <person name="Kulichevskaya I.S."/>
            <person name="Mardanov A.V."/>
            <person name="Ravin N.V."/>
        </authorList>
    </citation>
    <scope>NUCLEOTIDE SEQUENCE [LARGE SCALE GENOMIC DNA]</scope>
    <source>
        <strain evidence="1 2">P105</strain>
    </source>
</reference>
<gene>
    <name evidence="1" type="ORF">IRI77_36350</name>
</gene>
<protein>
    <recommendedName>
        <fullName evidence="3">IPT/TIG domain-containing protein</fullName>
    </recommendedName>
</protein>
<sequence>MTQTTKFMLTALSAVSLMNWPAAGQQKRNPAPAVGSEVRVLDETQPAGGTVQLKLSLTEPKPISSGTKRMALDPFAFDAVFGISLWSPLGDVFGVAHVDGGQLAVNSMSPLSSLGTVVDYPILTVAAHIRPDAAAGMTVPLSLDPGSTFVDALGFVEPFVPSKPGILTLAGSASIHNVVPGGGTWPAGTVIHVAGSGFDPAARVRTKFKTKSVLVVNPSEIQLVLAETVEMDAQKINVTNPNKDTVDYFSYLRAVPQGASVQPVVASAHPIFPRSFQFLQVSTTQQSQGVRGTQLTALAIQNSNAATAQIRLEAWTPAGGVLASASLALAYGESITRELGEYFHSKLSPGTMVRVFATVPVQVVSFTADTSTGDLKPFISTPF</sequence>
<dbReference type="AlphaFoldDB" id="A0A7S7SLL2"/>
<dbReference type="KEGG" id="pfer:IRI77_36350"/>
<dbReference type="RefSeq" id="WP_194449813.1">
    <property type="nucleotide sequence ID" value="NZ_CP063849.1"/>
</dbReference>
<evidence type="ECO:0008006" key="3">
    <source>
        <dbReference type="Google" id="ProtNLM"/>
    </source>
</evidence>
<proteinExistence type="predicted"/>
<evidence type="ECO:0000313" key="2">
    <source>
        <dbReference type="Proteomes" id="UP000593892"/>
    </source>
</evidence>
<dbReference type="Proteomes" id="UP000593892">
    <property type="component" value="Chromosome"/>
</dbReference>
<dbReference type="Gene3D" id="2.60.40.10">
    <property type="entry name" value="Immunoglobulins"/>
    <property type="match status" value="1"/>
</dbReference>
<dbReference type="EMBL" id="CP063849">
    <property type="protein sequence ID" value="QOY88150.1"/>
    <property type="molecule type" value="Genomic_DNA"/>
</dbReference>
<evidence type="ECO:0000313" key="1">
    <source>
        <dbReference type="EMBL" id="QOY88150.1"/>
    </source>
</evidence>
<accession>A0A7S7SLL2</accession>
<name>A0A7S7SLL2_PALFE</name>
<organism evidence="1 2">
    <name type="scientific">Paludibaculum fermentans</name>
    <dbReference type="NCBI Taxonomy" id="1473598"/>
    <lineage>
        <taxon>Bacteria</taxon>
        <taxon>Pseudomonadati</taxon>
        <taxon>Acidobacteriota</taxon>
        <taxon>Terriglobia</taxon>
        <taxon>Bryobacterales</taxon>
        <taxon>Bryobacteraceae</taxon>
        <taxon>Paludibaculum</taxon>
    </lineage>
</organism>
<dbReference type="InterPro" id="IPR013783">
    <property type="entry name" value="Ig-like_fold"/>
</dbReference>
<keyword evidence="2" id="KW-1185">Reference proteome</keyword>